<keyword evidence="1" id="KW-0067">ATP-binding</keyword>
<dbReference type="Proteomes" id="UP000605361">
    <property type="component" value="Unassembled WGS sequence"/>
</dbReference>
<feature type="domain" description="Protein kinase" evidence="2">
    <location>
        <begin position="4"/>
        <end position="237"/>
    </location>
</feature>
<reference evidence="3" key="1">
    <citation type="submission" date="2020-11" db="EMBL/GenBank/DDBJ databases">
        <title>Whole-genome analyses of Nonomuraea sp. K274.</title>
        <authorList>
            <person name="Veyisoglu A."/>
        </authorList>
    </citation>
    <scope>NUCLEOTIDE SEQUENCE</scope>
    <source>
        <strain evidence="3">K274</strain>
    </source>
</reference>
<name>A0A931A1Y8_9ACTN</name>
<evidence type="ECO:0000313" key="3">
    <source>
        <dbReference type="EMBL" id="MBF8184721.1"/>
    </source>
</evidence>
<dbReference type="RefSeq" id="WP_195893710.1">
    <property type="nucleotide sequence ID" value="NZ_JADOGI010000005.1"/>
</dbReference>
<dbReference type="PROSITE" id="PS50011">
    <property type="entry name" value="PROTEIN_KINASE_DOM"/>
    <property type="match status" value="1"/>
</dbReference>
<dbReference type="EMBL" id="JADOGI010000005">
    <property type="protein sequence ID" value="MBF8184721.1"/>
    <property type="molecule type" value="Genomic_DNA"/>
</dbReference>
<dbReference type="Gene3D" id="3.30.200.20">
    <property type="entry name" value="Phosphorylase Kinase, domain 1"/>
    <property type="match status" value="1"/>
</dbReference>
<keyword evidence="1" id="KW-0547">Nucleotide-binding</keyword>
<proteinExistence type="predicted"/>
<comment type="caution">
    <text evidence="3">The sequence shown here is derived from an EMBL/GenBank/DDBJ whole genome shotgun (WGS) entry which is preliminary data.</text>
</comment>
<evidence type="ECO:0000256" key="1">
    <source>
        <dbReference type="PROSITE-ProRule" id="PRU10141"/>
    </source>
</evidence>
<evidence type="ECO:0000313" key="4">
    <source>
        <dbReference type="Proteomes" id="UP000605361"/>
    </source>
</evidence>
<dbReference type="InterPro" id="IPR000719">
    <property type="entry name" value="Prot_kinase_dom"/>
</dbReference>
<dbReference type="Pfam" id="PF00069">
    <property type="entry name" value="Pkinase"/>
    <property type="match status" value="1"/>
</dbReference>
<dbReference type="SMART" id="SM00220">
    <property type="entry name" value="S_TKc"/>
    <property type="match status" value="1"/>
</dbReference>
<evidence type="ECO:0000259" key="2">
    <source>
        <dbReference type="PROSITE" id="PS50011"/>
    </source>
</evidence>
<dbReference type="InterPro" id="IPR017441">
    <property type="entry name" value="Protein_kinase_ATP_BS"/>
</dbReference>
<dbReference type="PROSITE" id="PS00107">
    <property type="entry name" value="PROTEIN_KINASE_ATP"/>
    <property type="match status" value="1"/>
</dbReference>
<gene>
    <name evidence="3" type="ORF">ITP53_02980</name>
</gene>
<feature type="binding site" evidence="1">
    <location>
        <position position="32"/>
    </location>
    <ligand>
        <name>ATP</name>
        <dbReference type="ChEBI" id="CHEBI:30616"/>
    </ligand>
</feature>
<protein>
    <recommendedName>
        <fullName evidence="2">Protein kinase domain-containing protein</fullName>
    </recommendedName>
</protein>
<keyword evidence="4" id="KW-1185">Reference proteome</keyword>
<dbReference type="AlphaFoldDB" id="A0A931A1Y8"/>
<sequence length="237" mass="25364">MGPYRIVGRLGAGGMGIVYAGVDSAGQRAAVKLIHDMHAANQEFRVRFRREVAMLRRVQGACCVRMLAADAEARQPWLATEYIAGRTLDEHVGVEGPLSGDGLYGLAAALDLALSATPAATFSFHGAFTQSTVSAEASGRLLTRDSPYEDDFQMRITPFDAPRARYVVAGGDLYVDEPRAPAMGLTDQDAGSASWYAFMVAGMAGPSVIHQVVLNSTNVRRTGARQSPPAEPHRRIG</sequence>
<dbReference type="GO" id="GO:0004672">
    <property type="term" value="F:protein kinase activity"/>
    <property type="evidence" value="ECO:0007669"/>
    <property type="project" value="InterPro"/>
</dbReference>
<organism evidence="3 4">
    <name type="scientific">Nonomuraea cypriaca</name>
    <dbReference type="NCBI Taxonomy" id="1187855"/>
    <lineage>
        <taxon>Bacteria</taxon>
        <taxon>Bacillati</taxon>
        <taxon>Actinomycetota</taxon>
        <taxon>Actinomycetes</taxon>
        <taxon>Streptosporangiales</taxon>
        <taxon>Streptosporangiaceae</taxon>
        <taxon>Nonomuraea</taxon>
    </lineage>
</organism>
<dbReference type="GO" id="GO:0005524">
    <property type="term" value="F:ATP binding"/>
    <property type="evidence" value="ECO:0007669"/>
    <property type="project" value="UniProtKB-UniRule"/>
</dbReference>
<dbReference type="InterPro" id="IPR011009">
    <property type="entry name" value="Kinase-like_dom_sf"/>
</dbReference>
<dbReference type="SUPFAM" id="SSF56112">
    <property type="entry name" value="Protein kinase-like (PK-like)"/>
    <property type="match status" value="1"/>
</dbReference>
<accession>A0A931A1Y8</accession>